<reference evidence="3" key="1">
    <citation type="submission" date="2023-10" db="EMBL/GenBank/DDBJ databases">
        <authorList>
            <person name="Chen Y."/>
            <person name="Shah S."/>
            <person name="Dougan E. K."/>
            <person name="Thang M."/>
            <person name="Chan C."/>
        </authorList>
    </citation>
    <scope>NUCLEOTIDE SEQUENCE [LARGE SCALE GENOMIC DNA]</scope>
</reference>
<protein>
    <recommendedName>
        <fullName evidence="2">Kazal-like domain-containing protein</fullName>
    </recommendedName>
</protein>
<keyword evidence="1" id="KW-0732">Signal</keyword>
<feature type="signal peptide" evidence="1">
    <location>
        <begin position="1"/>
        <end position="24"/>
    </location>
</feature>
<name>A0ABN9TCI5_9DINO</name>
<evidence type="ECO:0000313" key="3">
    <source>
        <dbReference type="EMBL" id="CAK0843431.1"/>
    </source>
</evidence>
<dbReference type="Proteomes" id="UP001189429">
    <property type="component" value="Unassembled WGS sequence"/>
</dbReference>
<keyword evidence="4" id="KW-1185">Reference proteome</keyword>
<evidence type="ECO:0000313" key="4">
    <source>
        <dbReference type="Proteomes" id="UP001189429"/>
    </source>
</evidence>
<dbReference type="Gene3D" id="3.30.60.30">
    <property type="match status" value="1"/>
</dbReference>
<dbReference type="InterPro" id="IPR036058">
    <property type="entry name" value="Kazal_dom_sf"/>
</dbReference>
<dbReference type="EMBL" id="CAUYUJ010014578">
    <property type="protein sequence ID" value="CAK0843431.1"/>
    <property type="molecule type" value="Genomic_DNA"/>
</dbReference>
<evidence type="ECO:0000256" key="1">
    <source>
        <dbReference type="SAM" id="SignalP"/>
    </source>
</evidence>
<comment type="caution">
    <text evidence="3">The sequence shown here is derived from an EMBL/GenBank/DDBJ whole genome shotgun (WGS) entry which is preliminary data.</text>
</comment>
<evidence type="ECO:0000259" key="2">
    <source>
        <dbReference type="PROSITE" id="PS51465"/>
    </source>
</evidence>
<feature type="domain" description="Kazal-like" evidence="2">
    <location>
        <begin position="228"/>
        <end position="257"/>
    </location>
</feature>
<proteinExistence type="predicted"/>
<organism evidence="3 4">
    <name type="scientific">Prorocentrum cordatum</name>
    <dbReference type="NCBI Taxonomy" id="2364126"/>
    <lineage>
        <taxon>Eukaryota</taxon>
        <taxon>Sar</taxon>
        <taxon>Alveolata</taxon>
        <taxon>Dinophyceae</taxon>
        <taxon>Prorocentrales</taxon>
        <taxon>Prorocentraceae</taxon>
        <taxon>Prorocentrum</taxon>
    </lineage>
</organism>
<accession>A0ABN9TCI5</accession>
<dbReference type="Pfam" id="PF07648">
    <property type="entry name" value="Kazal_2"/>
    <property type="match status" value="1"/>
</dbReference>
<gene>
    <name evidence="3" type="ORF">PCOR1329_LOCUS37775</name>
</gene>
<dbReference type="SUPFAM" id="SSF100895">
    <property type="entry name" value="Kazal-type serine protease inhibitors"/>
    <property type="match status" value="1"/>
</dbReference>
<dbReference type="Pfam" id="PF02221">
    <property type="entry name" value="E1_DerP2_DerF2"/>
    <property type="match status" value="1"/>
</dbReference>
<feature type="chain" id="PRO_5045904772" description="Kazal-like domain-containing protein" evidence="1">
    <location>
        <begin position="25"/>
        <end position="257"/>
    </location>
</feature>
<dbReference type="InterPro" id="IPR002350">
    <property type="entry name" value="Kazal_dom"/>
</dbReference>
<dbReference type="InterPro" id="IPR003172">
    <property type="entry name" value="ML_dom"/>
</dbReference>
<dbReference type="PROSITE" id="PS51465">
    <property type="entry name" value="KAZAL_2"/>
    <property type="match status" value="1"/>
</dbReference>
<sequence>MTSIASAAARSVVAVLCVFTMADATVKDKFWGYLDEMAGEGKERSDVTTVAEILDRGAGVQIEDCGGKSDLMSTTRAEFDRAHLQVRAYGDLSSNVSGGTLHVKLYKGSAAEGSSTGDWVKRELAWHSVPHAYEEDLCRHLGRSHSRRGCPLPPGRTELRLALDTLPPMVVAGGYRLKIRAVDSAGRAMTCLRVHVDVPRGKSGELFRRVQALPVAHAGRVLMSGAESCNCPYSDPVCGEDGQTYDSTCLSSQLCEY</sequence>